<dbReference type="AlphaFoldDB" id="A0A087TJN8"/>
<dbReference type="GO" id="GO:0004303">
    <property type="term" value="F:estradiol 17-beta-dehydrogenase [NAD(P)+] activity"/>
    <property type="evidence" value="ECO:0007669"/>
    <property type="project" value="TreeGrafter"/>
</dbReference>
<evidence type="ECO:0000313" key="2">
    <source>
        <dbReference type="EMBL" id="KFM65327.1"/>
    </source>
</evidence>
<protein>
    <submittedName>
        <fullName evidence="2">3-hydroxyacyl-CoA dehydrogenase type-2</fullName>
    </submittedName>
</protein>
<organism evidence="2 3">
    <name type="scientific">Stegodyphus mimosarum</name>
    <name type="common">African social velvet spider</name>
    <dbReference type="NCBI Taxonomy" id="407821"/>
    <lineage>
        <taxon>Eukaryota</taxon>
        <taxon>Metazoa</taxon>
        <taxon>Ecdysozoa</taxon>
        <taxon>Arthropoda</taxon>
        <taxon>Chelicerata</taxon>
        <taxon>Arachnida</taxon>
        <taxon>Araneae</taxon>
        <taxon>Araneomorphae</taxon>
        <taxon>Entelegynae</taxon>
        <taxon>Eresoidea</taxon>
        <taxon>Eresidae</taxon>
        <taxon>Stegodyphus</taxon>
    </lineage>
</organism>
<dbReference type="PRINTS" id="PR00081">
    <property type="entry name" value="GDHRDH"/>
</dbReference>
<dbReference type="GO" id="GO:0008210">
    <property type="term" value="P:estrogen metabolic process"/>
    <property type="evidence" value="ECO:0007669"/>
    <property type="project" value="TreeGrafter"/>
</dbReference>
<dbReference type="PANTHER" id="PTHR43658">
    <property type="entry name" value="SHORT-CHAIN DEHYDROGENASE/REDUCTASE"/>
    <property type="match status" value="1"/>
</dbReference>
<evidence type="ECO:0000313" key="3">
    <source>
        <dbReference type="Proteomes" id="UP000054359"/>
    </source>
</evidence>
<dbReference type="SUPFAM" id="SSF51735">
    <property type="entry name" value="NAD(P)-binding Rossmann-fold domains"/>
    <property type="match status" value="1"/>
</dbReference>
<dbReference type="Pfam" id="PF00106">
    <property type="entry name" value="adh_short"/>
    <property type="match status" value="1"/>
</dbReference>
<dbReference type="GO" id="GO:0006631">
    <property type="term" value="P:fatty acid metabolic process"/>
    <property type="evidence" value="ECO:0007669"/>
    <property type="project" value="TreeGrafter"/>
</dbReference>
<dbReference type="EMBL" id="KK115519">
    <property type="protein sequence ID" value="KFM65327.1"/>
    <property type="molecule type" value="Genomic_DNA"/>
</dbReference>
<dbReference type="STRING" id="407821.A0A087TJN8"/>
<name>A0A087TJN8_STEMI</name>
<keyword evidence="3" id="KW-1185">Reference proteome</keyword>
<accession>A0A087TJN8</accession>
<gene>
    <name evidence="2" type="ORF">X975_04481</name>
</gene>
<dbReference type="GO" id="GO:0008209">
    <property type="term" value="P:androgen metabolic process"/>
    <property type="evidence" value="ECO:0007669"/>
    <property type="project" value="TreeGrafter"/>
</dbReference>
<evidence type="ECO:0000256" key="1">
    <source>
        <dbReference type="ARBA" id="ARBA00023002"/>
    </source>
</evidence>
<dbReference type="GO" id="GO:0005739">
    <property type="term" value="C:mitochondrion"/>
    <property type="evidence" value="ECO:0007669"/>
    <property type="project" value="TreeGrafter"/>
</dbReference>
<dbReference type="OMA" id="GRNDGHI"/>
<keyword evidence="1" id="KW-0560">Oxidoreductase</keyword>
<sequence length="134" mass="14353">MSSTIKDVKGLVVLVTGGASGLGKGVVERLVRNGANVIICDLVSSDGQNIADKLGGKCIFVPTDVTEEKDIQEALKITKAKFHKLDAVVNCAGILKYESVYNFKEDVPHSLDDFMKIIKVTLAGTFNITDLLLG</sequence>
<dbReference type="Gene3D" id="3.40.50.720">
    <property type="entry name" value="NAD(P)-binding Rossmann-like Domain"/>
    <property type="match status" value="1"/>
</dbReference>
<dbReference type="OrthoDB" id="1274115at2759"/>
<dbReference type="Proteomes" id="UP000054359">
    <property type="component" value="Unassembled WGS sequence"/>
</dbReference>
<dbReference type="InterPro" id="IPR036291">
    <property type="entry name" value="NAD(P)-bd_dom_sf"/>
</dbReference>
<reference evidence="2 3" key="1">
    <citation type="submission" date="2013-11" db="EMBL/GenBank/DDBJ databases">
        <title>Genome sequencing of Stegodyphus mimosarum.</title>
        <authorList>
            <person name="Bechsgaard J."/>
        </authorList>
    </citation>
    <scope>NUCLEOTIDE SEQUENCE [LARGE SCALE GENOMIC DNA]</scope>
</reference>
<dbReference type="PANTHER" id="PTHR43658:SF8">
    <property type="entry name" value="17-BETA-HYDROXYSTEROID DEHYDROGENASE 14-RELATED"/>
    <property type="match status" value="1"/>
</dbReference>
<proteinExistence type="predicted"/>
<dbReference type="InterPro" id="IPR002347">
    <property type="entry name" value="SDR_fam"/>
</dbReference>
<feature type="non-terminal residue" evidence="2">
    <location>
        <position position="134"/>
    </location>
</feature>